<accession>B0DWC3</accession>
<dbReference type="AlphaFoldDB" id="B0DWC3"/>
<dbReference type="Proteomes" id="UP000001194">
    <property type="component" value="Unassembled WGS sequence"/>
</dbReference>
<name>B0DWC3_LACBS</name>
<reference evidence="1 2" key="1">
    <citation type="journal article" date="2008" name="Nature">
        <title>The genome of Laccaria bicolor provides insights into mycorrhizal symbiosis.</title>
        <authorList>
            <person name="Martin F."/>
            <person name="Aerts A."/>
            <person name="Ahren D."/>
            <person name="Brun A."/>
            <person name="Danchin E.G.J."/>
            <person name="Duchaussoy F."/>
            <person name="Gibon J."/>
            <person name="Kohler A."/>
            <person name="Lindquist E."/>
            <person name="Pereda V."/>
            <person name="Salamov A."/>
            <person name="Shapiro H.J."/>
            <person name="Wuyts J."/>
            <person name="Blaudez D."/>
            <person name="Buee M."/>
            <person name="Brokstein P."/>
            <person name="Canbaeck B."/>
            <person name="Cohen D."/>
            <person name="Courty P.E."/>
            <person name="Coutinho P.M."/>
            <person name="Delaruelle C."/>
            <person name="Detter J.C."/>
            <person name="Deveau A."/>
            <person name="DiFazio S."/>
            <person name="Duplessis S."/>
            <person name="Fraissinet-Tachet L."/>
            <person name="Lucic E."/>
            <person name="Frey-Klett P."/>
            <person name="Fourrey C."/>
            <person name="Feussner I."/>
            <person name="Gay G."/>
            <person name="Grimwood J."/>
            <person name="Hoegger P.J."/>
            <person name="Jain P."/>
            <person name="Kilaru S."/>
            <person name="Labbe J."/>
            <person name="Lin Y.C."/>
            <person name="Legue V."/>
            <person name="Le Tacon F."/>
            <person name="Marmeisse R."/>
            <person name="Melayah D."/>
            <person name="Montanini B."/>
            <person name="Muratet M."/>
            <person name="Nehls U."/>
            <person name="Niculita-Hirzel H."/>
            <person name="Oudot-Le Secq M.P."/>
            <person name="Peter M."/>
            <person name="Quesneville H."/>
            <person name="Rajashekar B."/>
            <person name="Reich M."/>
            <person name="Rouhier N."/>
            <person name="Schmutz J."/>
            <person name="Yin T."/>
            <person name="Chalot M."/>
            <person name="Henrissat B."/>
            <person name="Kuees U."/>
            <person name="Lucas S."/>
            <person name="Van de Peer Y."/>
            <person name="Podila G.K."/>
            <person name="Polle A."/>
            <person name="Pukkila P.J."/>
            <person name="Richardson P.M."/>
            <person name="Rouze P."/>
            <person name="Sanders I.R."/>
            <person name="Stajich J.E."/>
            <person name="Tunlid A."/>
            <person name="Tuskan G."/>
            <person name="Grigoriev I.V."/>
        </authorList>
    </citation>
    <scope>NUCLEOTIDE SEQUENCE [LARGE SCALE GENOMIC DNA]</scope>
    <source>
        <strain evidence="2">S238N-H82 / ATCC MYA-4686</strain>
    </source>
</reference>
<dbReference type="HOGENOM" id="CLU_127787_0_0_1"/>
<sequence length="146" mass="15875">MEFLSQFDAKIVYIKGDDNTIADALSHLPTDGCNTSTADALARHPYDFCEDNDTLCSVASICLPEAQGHWETAKSLSSSCNPKHSINATLKITADKDFLRSVKAGYAEDSQCKTLPSAALSFSNLILQDGLWYISGRLVILRTGNL</sequence>
<dbReference type="GeneID" id="6083853"/>
<organism evidence="2">
    <name type="scientific">Laccaria bicolor (strain S238N-H82 / ATCC MYA-4686)</name>
    <name type="common">Bicoloured deceiver</name>
    <name type="synonym">Laccaria laccata var. bicolor</name>
    <dbReference type="NCBI Taxonomy" id="486041"/>
    <lineage>
        <taxon>Eukaryota</taxon>
        <taxon>Fungi</taxon>
        <taxon>Dikarya</taxon>
        <taxon>Basidiomycota</taxon>
        <taxon>Agaricomycotina</taxon>
        <taxon>Agaricomycetes</taxon>
        <taxon>Agaricomycetidae</taxon>
        <taxon>Agaricales</taxon>
        <taxon>Agaricineae</taxon>
        <taxon>Hydnangiaceae</taxon>
        <taxon>Laccaria</taxon>
    </lineage>
</organism>
<evidence type="ECO:0000313" key="2">
    <source>
        <dbReference type="Proteomes" id="UP000001194"/>
    </source>
</evidence>
<evidence type="ECO:0000313" key="1">
    <source>
        <dbReference type="EMBL" id="EDR01164.1"/>
    </source>
</evidence>
<dbReference type="EMBL" id="DS547142">
    <property type="protein sequence ID" value="EDR01164.1"/>
    <property type="molecule type" value="Genomic_DNA"/>
</dbReference>
<dbReference type="KEGG" id="lbc:LACBIDRAFT_312527"/>
<gene>
    <name evidence="1" type="ORF">LACBIDRAFT_312527</name>
</gene>
<protein>
    <submittedName>
        <fullName evidence="1">Predicted protein</fullName>
    </submittedName>
</protein>
<dbReference type="RefSeq" id="XP_001888206.1">
    <property type="nucleotide sequence ID" value="XM_001888171.1"/>
</dbReference>
<dbReference type="InParanoid" id="B0DWC3"/>
<keyword evidence="2" id="KW-1185">Reference proteome</keyword>
<proteinExistence type="predicted"/>
<dbReference type="OrthoDB" id="3268967at2759"/>